<dbReference type="Pfam" id="PF12708">
    <property type="entry name" value="Pect-lyase_RHGA_epim"/>
    <property type="match status" value="1"/>
</dbReference>
<proteinExistence type="predicted"/>
<reference evidence="3 4" key="1">
    <citation type="journal article" date="2015" name="Genome Announc.">
        <title>Draft genome sequence of a Halorubrum H3 strain isolated from the burlinskoye salt lake (Altai Krai, Russia).</title>
        <authorList>
            <person name="Rozanov A.S."/>
            <person name="Bryanskaya A.V."/>
            <person name="Malup T.K."/>
            <person name="Kotenko A.V."/>
            <person name="Peltek S.E."/>
        </authorList>
    </citation>
    <scope>NUCLEOTIDE SEQUENCE [LARGE SCALE GENOMIC DNA]</scope>
    <source>
        <strain evidence="3 4">H3</strain>
    </source>
</reference>
<feature type="region of interest" description="Disordered" evidence="1">
    <location>
        <begin position="389"/>
        <end position="416"/>
    </location>
</feature>
<accession>A0A081EXB6</accession>
<dbReference type="AlphaFoldDB" id="A0A081EXB6"/>
<evidence type="ECO:0000313" key="4">
    <source>
        <dbReference type="Proteomes" id="UP000053331"/>
    </source>
</evidence>
<feature type="domain" description="Rhamnogalacturonase A/B/Epimerase-like pectate lyase" evidence="2">
    <location>
        <begin position="4"/>
        <end position="179"/>
    </location>
</feature>
<protein>
    <recommendedName>
        <fullName evidence="2">Rhamnogalacturonase A/B/Epimerase-like pectate lyase domain-containing protein</fullName>
    </recommendedName>
</protein>
<gene>
    <name evidence="3" type="ORF">FK85_08965</name>
</gene>
<dbReference type="InterPro" id="IPR011050">
    <property type="entry name" value="Pectin_lyase_fold/virulence"/>
</dbReference>
<evidence type="ECO:0000313" key="3">
    <source>
        <dbReference type="EMBL" id="KDS92054.2"/>
    </source>
</evidence>
<sequence length="821" mass="86551">MTVLNVRDFGAVGDGSTDDTAAIQDALDAANNGDEVYVPATGSSYLVTGHNAVVDVNPSHDGVRLYGDGEGSRIEYGGGNGGRNVFMVSVDPGDDGIDGFVLENLTLDGGLGSVEGDPNVAAGIQVRSPHAGDEGSVDISIRDVRATNCYGNGIDVRSAGTTVTNCTADNNRQHGFGMHTSGDPFQDPPVRFERCLAHGNGFGGGYYGMDLSAGKGVAEDCVLHDNEGAGATKCSDGADRMVYRRCRLANNEGVSFQNTSGQGATVVFDQIVAEGNAYTMRLTEDGTYRVPAGSELVFADNGPDVRGALYLTDDSVLEAGDATLWISGQTGGAGLRASSDGAGSRVGTYYHANNEDGAISNDQNISFGTIASDLKTDLDGVPTADQVGAWSDAEIDTGSDDGSTGEGTTDDSPFDAWTPRWDASASDWGVVAGDEYEGGHALRYDHDGTDAARRAISWDAAGTPSDVEVLDRVRVPSFETDGDRGYHARVHLRSSYAGGEETGYWIELEDAEDAFRLAKYSVDGMETLARFGAPAEGVFFYRRFRAEGERLRVKVWKATESEPDTWDADVTDADHENGWVGLGSFDPGAFQTDVLGVATDGGTVQLEADDESGTDEPAPDEPEPVADLEVVSLEARNLTADAATLAGDLRDLGGADEVRVRFELRTAATDAWTAVGGETLGSPSEFTHIVSGLDAAAAYEFRAVADGTDATVAGEIVSFATLDDADENAAPTIEQFEVTDRSTNKWNRFDVNWKVADGDGDLDAVVSTLERNGRTVAADSTTVSGDGASYTHLLRVRGKVDTVRLCVNDTSNATATREYEI</sequence>
<dbReference type="InterPro" id="IPR006626">
    <property type="entry name" value="PbH1"/>
</dbReference>
<dbReference type="Proteomes" id="UP000053331">
    <property type="component" value="Unassembled WGS sequence"/>
</dbReference>
<dbReference type="OrthoDB" id="327402at2157"/>
<dbReference type="Gene3D" id="2.160.20.10">
    <property type="entry name" value="Single-stranded right-handed beta-helix, Pectin lyase-like"/>
    <property type="match status" value="1"/>
</dbReference>
<dbReference type="InterPro" id="IPR024535">
    <property type="entry name" value="RHGA/B-epi-like_pectate_lyase"/>
</dbReference>
<evidence type="ECO:0000256" key="1">
    <source>
        <dbReference type="SAM" id="MobiDB-lite"/>
    </source>
</evidence>
<dbReference type="InterPro" id="IPR012334">
    <property type="entry name" value="Pectin_lyas_fold"/>
</dbReference>
<dbReference type="SMART" id="SM00710">
    <property type="entry name" value="PbH1"/>
    <property type="match status" value="5"/>
</dbReference>
<comment type="caution">
    <text evidence="3">The sequence shown here is derived from an EMBL/GenBank/DDBJ whole genome shotgun (WGS) entry which is preliminary data.</text>
</comment>
<dbReference type="SUPFAM" id="SSF51126">
    <property type="entry name" value="Pectin lyase-like"/>
    <property type="match status" value="1"/>
</dbReference>
<dbReference type="RefSeq" id="WP_050023389.1">
    <property type="nucleotide sequence ID" value="NZ_JNFH02000005.1"/>
</dbReference>
<name>A0A081EXB6_9EURY</name>
<keyword evidence="4" id="KW-1185">Reference proteome</keyword>
<organism evidence="3 4">
    <name type="scientific">Halorubrum saccharovorum</name>
    <dbReference type="NCBI Taxonomy" id="2248"/>
    <lineage>
        <taxon>Archaea</taxon>
        <taxon>Methanobacteriati</taxon>
        <taxon>Methanobacteriota</taxon>
        <taxon>Stenosarchaea group</taxon>
        <taxon>Halobacteria</taxon>
        <taxon>Halobacteriales</taxon>
        <taxon>Haloferacaceae</taxon>
        <taxon>Halorubrum</taxon>
    </lineage>
</organism>
<dbReference type="EMBL" id="JNFH02000005">
    <property type="protein sequence ID" value="KDS92054.2"/>
    <property type="molecule type" value="Genomic_DNA"/>
</dbReference>
<evidence type="ECO:0000259" key="2">
    <source>
        <dbReference type="Pfam" id="PF12708"/>
    </source>
</evidence>